<name>A0A9Y6STN2_9CICH</name>
<dbReference type="GO" id="GO:0030672">
    <property type="term" value="C:synaptic vesicle membrane"/>
    <property type="evidence" value="ECO:0007669"/>
    <property type="project" value="UniProtKB-SubCell"/>
</dbReference>
<evidence type="ECO:0000256" key="15">
    <source>
        <dbReference type="ARBA" id="ARBA00037838"/>
    </source>
</evidence>
<evidence type="ECO:0000256" key="10">
    <source>
        <dbReference type="ARBA" id="ARBA00023136"/>
    </source>
</evidence>
<dbReference type="GO" id="GO:0031175">
    <property type="term" value="P:neuron projection development"/>
    <property type="evidence" value="ECO:0007669"/>
    <property type="project" value="TreeGrafter"/>
</dbReference>
<dbReference type="AlphaFoldDB" id="A0A9Y6STN2"/>
<dbReference type="PANTHER" id="PTHR16294">
    <property type="entry name" value="DYSTROBREVIN BINDING PROTEIN 1 DYSBINDIN"/>
    <property type="match status" value="1"/>
</dbReference>
<evidence type="ECO:0000256" key="14">
    <source>
        <dbReference type="ARBA" id="ARBA00037798"/>
    </source>
</evidence>
<organism evidence="17 18">
    <name type="scientific">Pundamilia nyererei</name>
    <dbReference type="NCBI Taxonomy" id="303518"/>
    <lineage>
        <taxon>Eukaryota</taxon>
        <taxon>Metazoa</taxon>
        <taxon>Chordata</taxon>
        <taxon>Craniata</taxon>
        <taxon>Vertebrata</taxon>
        <taxon>Euteleostomi</taxon>
        <taxon>Actinopterygii</taxon>
        <taxon>Neopterygii</taxon>
        <taxon>Teleostei</taxon>
        <taxon>Neoteleostei</taxon>
        <taxon>Acanthomorphata</taxon>
        <taxon>Ovalentaria</taxon>
        <taxon>Cichlomorphae</taxon>
        <taxon>Cichliformes</taxon>
        <taxon>Cichlidae</taxon>
        <taxon>African cichlids</taxon>
        <taxon>Pseudocrenilabrinae</taxon>
        <taxon>Haplochromini</taxon>
        <taxon>Pundamilia</taxon>
    </lineage>
</organism>
<evidence type="ECO:0000256" key="3">
    <source>
        <dbReference type="ARBA" id="ARBA00004240"/>
    </source>
</evidence>
<dbReference type="GO" id="GO:0005886">
    <property type="term" value="C:plasma membrane"/>
    <property type="evidence" value="ECO:0007669"/>
    <property type="project" value="TreeGrafter"/>
</dbReference>
<dbReference type="GO" id="GO:0005634">
    <property type="term" value="C:nucleus"/>
    <property type="evidence" value="ECO:0007669"/>
    <property type="project" value="UniProtKB-SubCell"/>
</dbReference>
<evidence type="ECO:0000256" key="16">
    <source>
        <dbReference type="SAM" id="Coils"/>
    </source>
</evidence>
<dbReference type="InterPro" id="IPR007531">
    <property type="entry name" value="Dysbindin"/>
</dbReference>
<evidence type="ECO:0000256" key="12">
    <source>
        <dbReference type="ARBA" id="ARBA00023329"/>
    </source>
</evidence>
<dbReference type="GO" id="GO:0005783">
    <property type="term" value="C:endoplasmic reticulum"/>
    <property type="evidence" value="ECO:0007669"/>
    <property type="project" value="UniProtKB-SubCell"/>
</dbReference>
<protein>
    <submittedName>
        <fullName evidence="18">Dysbindin-like</fullName>
    </submittedName>
</protein>
<dbReference type="GO" id="GO:1904115">
    <property type="term" value="C:axon cytoplasm"/>
    <property type="evidence" value="ECO:0007669"/>
    <property type="project" value="GOC"/>
</dbReference>
<comment type="similarity">
    <text evidence="4">Belongs to the dysbindin family.</text>
</comment>
<evidence type="ECO:0000256" key="7">
    <source>
        <dbReference type="ARBA" id="ARBA00022824"/>
    </source>
</evidence>
<evidence type="ECO:0000256" key="13">
    <source>
        <dbReference type="ARBA" id="ARBA00034105"/>
    </source>
</evidence>
<dbReference type="GO" id="GO:0014069">
    <property type="term" value="C:postsynaptic density"/>
    <property type="evidence" value="ECO:0007669"/>
    <property type="project" value="UniProtKB-SubCell"/>
</dbReference>
<evidence type="ECO:0000313" key="17">
    <source>
        <dbReference type="Proteomes" id="UP000695023"/>
    </source>
</evidence>
<sequence>MLSAHWERKMTSLTQLHEQLQSLPAFISDLDAITANIAHLEGDFEEMESRLGYLEALCLQCEQQTAKQQHINQSENYKKKKRRELELLEEELGSEHAQKVAELELVMQQKLRERQKVYEEAFNQDVEKYLSTGYLQNREPAGADVCSLDQVTLTNTDQEALDDFLNSSGDEVTTESSLTSGNLNSRHVVIEYKAELFILTKHNQLGKLIQTCQNISMFNVPIQYFTLVVRRVHVVIVDMAVMVILDFS</sequence>
<dbReference type="PANTHER" id="PTHR16294:SF5">
    <property type="entry name" value="DYSBINDIN"/>
    <property type="match status" value="1"/>
</dbReference>
<dbReference type="GO" id="GO:0048490">
    <property type="term" value="P:anterograde synaptic vesicle transport"/>
    <property type="evidence" value="ECO:0007669"/>
    <property type="project" value="TreeGrafter"/>
</dbReference>
<keyword evidence="10" id="KW-0472">Membrane</keyword>
<evidence type="ECO:0000256" key="11">
    <source>
        <dbReference type="ARBA" id="ARBA00023242"/>
    </source>
</evidence>
<dbReference type="Pfam" id="PF04440">
    <property type="entry name" value="Dysbindin"/>
    <property type="match status" value="1"/>
</dbReference>
<dbReference type="GO" id="GO:0060155">
    <property type="term" value="P:platelet dense granule organization"/>
    <property type="evidence" value="ECO:0007669"/>
    <property type="project" value="TreeGrafter"/>
</dbReference>
<dbReference type="Proteomes" id="UP000695023">
    <property type="component" value="Unplaced"/>
</dbReference>
<keyword evidence="9 16" id="KW-0175">Coiled coil</keyword>
<evidence type="ECO:0000256" key="2">
    <source>
        <dbReference type="ARBA" id="ARBA00004125"/>
    </source>
</evidence>
<comment type="subcellular location">
    <subcellularLocation>
        <location evidence="15">Cytoplasmic vesicle</location>
        <location evidence="15">Secretory vesicle</location>
        <location evidence="15">Synaptic vesicle membrane</location>
        <topology evidence="15">Peripheral membrane protein</topology>
        <orientation evidence="15">Cytoplasmic side</orientation>
    </subcellularLocation>
    <subcellularLocation>
        <location evidence="3">Endoplasmic reticulum</location>
    </subcellularLocation>
    <subcellularLocation>
        <location evidence="2">Endosome membrane</location>
        <topology evidence="2">Peripheral membrane protein</topology>
        <orientation evidence="2">Cytoplasmic side</orientation>
    </subcellularLocation>
    <subcellularLocation>
        <location evidence="14">Melanosome membrane</location>
        <topology evidence="14">Peripheral membrane protein</topology>
        <orientation evidence="14">Cytoplasmic side</orientation>
    </subcellularLocation>
    <subcellularLocation>
        <location evidence="1">Nucleus</location>
    </subcellularLocation>
    <subcellularLocation>
        <location evidence="13">Postsynaptic density</location>
    </subcellularLocation>
</comment>
<evidence type="ECO:0000256" key="6">
    <source>
        <dbReference type="ARBA" id="ARBA00022753"/>
    </source>
</evidence>
<evidence type="ECO:0000256" key="8">
    <source>
        <dbReference type="ARBA" id="ARBA00023018"/>
    </source>
</evidence>
<keyword evidence="12" id="KW-0968">Cytoplasmic vesicle</keyword>
<gene>
    <name evidence="18" type="primary">LOC102195853</name>
</gene>
<accession>A0A9Y6STN2</accession>
<keyword evidence="17" id="KW-1185">Reference proteome</keyword>
<dbReference type="GO" id="GO:2000300">
    <property type="term" value="P:regulation of synaptic vesicle exocytosis"/>
    <property type="evidence" value="ECO:0007669"/>
    <property type="project" value="TreeGrafter"/>
</dbReference>
<dbReference type="GO" id="GO:0031083">
    <property type="term" value="C:BLOC-1 complex"/>
    <property type="evidence" value="ECO:0007669"/>
    <property type="project" value="TreeGrafter"/>
</dbReference>
<feature type="coiled-coil region" evidence="16">
    <location>
        <begin position="30"/>
        <end position="120"/>
    </location>
</feature>
<evidence type="ECO:0000256" key="1">
    <source>
        <dbReference type="ARBA" id="ARBA00004123"/>
    </source>
</evidence>
<dbReference type="GO" id="GO:0010008">
    <property type="term" value="C:endosome membrane"/>
    <property type="evidence" value="ECO:0007669"/>
    <property type="project" value="UniProtKB-SubCell"/>
</dbReference>
<evidence type="ECO:0000256" key="4">
    <source>
        <dbReference type="ARBA" id="ARBA00008686"/>
    </source>
</evidence>
<keyword evidence="7" id="KW-0256">Endoplasmic reticulum</keyword>
<evidence type="ECO:0000313" key="18">
    <source>
        <dbReference type="RefSeq" id="XP_013771324.1"/>
    </source>
</evidence>
<keyword evidence="6" id="KW-0967">Endosome</keyword>
<dbReference type="GO" id="GO:0033162">
    <property type="term" value="C:melanosome membrane"/>
    <property type="evidence" value="ECO:0007669"/>
    <property type="project" value="UniProtKB-SubCell"/>
</dbReference>
<reference evidence="18" key="1">
    <citation type="submission" date="2025-08" db="UniProtKB">
        <authorList>
            <consortium name="RefSeq"/>
        </authorList>
    </citation>
    <scope>IDENTIFICATION</scope>
</reference>
<dbReference type="RefSeq" id="XP_013771324.1">
    <property type="nucleotide sequence ID" value="XM_013915870.1"/>
</dbReference>
<keyword evidence="8" id="KW-0770">Synapse</keyword>
<evidence type="ECO:0000256" key="9">
    <source>
        <dbReference type="ARBA" id="ARBA00023054"/>
    </source>
</evidence>
<dbReference type="GeneID" id="102195853"/>
<proteinExistence type="inferred from homology"/>
<keyword evidence="5" id="KW-0963">Cytoplasm</keyword>
<keyword evidence="11" id="KW-0539">Nucleus</keyword>
<evidence type="ECO:0000256" key="5">
    <source>
        <dbReference type="ARBA" id="ARBA00022490"/>
    </source>
</evidence>